<evidence type="ECO:0000256" key="4">
    <source>
        <dbReference type="ARBA" id="ARBA00022692"/>
    </source>
</evidence>
<feature type="transmembrane region" description="Helical" evidence="7">
    <location>
        <begin position="51"/>
        <end position="72"/>
    </location>
</feature>
<evidence type="ECO:0000313" key="9">
    <source>
        <dbReference type="Proteomes" id="UP000271162"/>
    </source>
</evidence>
<evidence type="ECO:0000313" key="8">
    <source>
        <dbReference type="EMBL" id="VDL62388.1"/>
    </source>
</evidence>
<keyword evidence="9" id="KW-1185">Reference proteome</keyword>
<dbReference type="Proteomes" id="UP000271162">
    <property type="component" value="Unassembled WGS sequence"/>
</dbReference>
<reference evidence="10" key="1">
    <citation type="submission" date="2017-02" db="UniProtKB">
        <authorList>
            <consortium name="WormBaseParasite"/>
        </authorList>
    </citation>
    <scope>IDENTIFICATION</scope>
</reference>
<dbReference type="InterPro" id="IPR036458">
    <property type="entry name" value="Na:dicarbo_symporter_sf"/>
</dbReference>
<dbReference type="GO" id="GO:0005886">
    <property type="term" value="C:plasma membrane"/>
    <property type="evidence" value="ECO:0007669"/>
    <property type="project" value="TreeGrafter"/>
</dbReference>
<keyword evidence="5 7" id="KW-1133">Transmembrane helix</keyword>
<comment type="subcellular location">
    <subcellularLocation>
        <location evidence="1 7">Membrane</location>
        <topology evidence="1 7">Multi-pass membrane protein</topology>
    </subcellularLocation>
</comment>
<dbReference type="Pfam" id="PF00375">
    <property type="entry name" value="SDF"/>
    <property type="match status" value="1"/>
</dbReference>
<keyword evidence="6 7" id="KW-0472">Membrane</keyword>
<dbReference type="GO" id="GO:0005313">
    <property type="term" value="F:L-glutamate transmembrane transporter activity"/>
    <property type="evidence" value="ECO:0007669"/>
    <property type="project" value="TreeGrafter"/>
</dbReference>
<name>A0A0N4XCF5_NIPBR</name>
<proteinExistence type="inferred from homology"/>
<dbReference type="EMBL" id="UYSL01000031">
    <property type="protein sequence ID" value="VDL62388.1"/>
    <property type="molecule type" value="Genomic_DNA"/>
</dbReference>
<dbReference type="PANTHER" id="PTHR11958:SF110">
    <property type="entry name" value="EXCITATORY AMINO ACID TRANSPORTER"/>
    <property type="match status" value="1"/>
</dbReference>
<dbReference type="WBParaSite" id="NBR_0000012701-mRNA-1">
    <property type="protein sequence ID" value="NBR_0000012701-mRNA-1"/>
    <property type="gene ID" value="NBR_0000012701"/>
</dbReference>
<dbReference type="GO" id="GO:0015501">
    <property type="term" value="F:glutamate:sodium symporter activity"/>
    <property type="evidence" value="ECO:0007669"/>
    <property type="project" value="TreeGrafter"/>
</dbReference>
<evidence type="ECO:0000256" key="2">
    <source>
        <dbReference type="ARBA" id="ARBA00006148"/>
    </source>
</evidence>
<evidence type="ECO:0000256" key="7">
    <source>
        <dbReference type="RuleBase" id="RU361216"/>
    </source>
</evidence>
<evidence type="ECO:0000256" key="6">
    <source>
        <dbReference type="ARBA" id="ARBA00023136"/>
    </source>
</evidence>
<dbReference type="AlphaFoldDB" id="A0A0N4XCF5"/>
<evidence type="ECO:0000256" key="5">
    <source>
        <dbReference type="ARBA" id="ARBA00022989"/>
    </source>
</evidence>
<gene>
    <name evidence="8" type="ORF">NBR_LOCUS128</name>
</gene>
<dbReference type="Gene3D" id="1.10.3860.10">
    <property type="entry name" value="Sodium:dicarboxylate symporter"/>
    <property type="match status" value="1"/>
</dbReference>
<sequence length="142" mass="15478">MASEEPSAGDDYRFCGSWRNARIRHPSNESLATGLSQLDAKQSGKMGSLAITYYVLTTAIAVVTGIVLVLTIHPGDPSIKQDLGEGTEGKTVSTLDTMLDLLRNMFPENIVAATFQQAQTKYVTVRPKILKVNDSIHLELLN</sequence>
<dbReference type="STRING" id="27835.A0A0N4XCF5"/>
<dbReference type="GO" id="GO:0015175">
    <property type="term" value="F:neutral L-amino acid transmembrane transporter activity"/>
    <property type="evidence" value="ECO:0007669"/>
    <property type="project" value="TreeGrafter"/>
</dbReference>
<accession>A0A0N4XCF5</accession>
<reference evidence="8 9" key="2">
    <citation type="submission" date="2018-11" db="EMBL/GenBank/DDBJ databases">
        <authorList>
            <consortium name="Pathogen Informatics"/>
        </authorList>
    </citation>
    <scope>NUCLEOTIDE SEQUENCE [LARGE SCALE GENOMIC DNA]</scope>
</reference>
<dbReference type="OMA" id="SWRNARI"/>
<dbReference type="InterPro" id="IPR050746">
    <property type="entry name" value="DAACS"/>
</dbReference>
<keyword evidence="7" id="KW-0769">Symport</keyword>
<evidence type="ECO:0000313" key="10">
    <source>
        <dbReference type="WBParaSite" id="NBR_0000012701-mRNA-1"/>
    </source>
</evidence>
<keyword evidence="4 7" id="KW-0812">Transmembrane</keyword>
<organism evidence="10">
    <name type="scientific">Nippostrongylus brasiliensis</name>
    <name type="common">Rat hookworm</name>
    <dbReference type="NCBI Taxonomy" id="27835"/>
    <lineage>
        <taxon>Eukaryota</taxon>
        <taxon>Metazoa</taxon>
        <taxon>Ecdysozoa</taxon>
        <taxon>Nematoda</taxon>
        <taxon>Chromadorea</taxon>
        <taxon>Rhabditida</taxon>
        <taxon>Rhabditina</taxon>
        <taxon>Rhabditomorpha</taxon>
        <taxon>Strongyloidea</taxon>
        <taxon>Heligmosomidae</taxon>
        <taxon>Nippostrongylus</taxon>
    </lineage>
</organism>
<dbReference type="PANTHER" id="PTHR11958">
    <property type="entry name" value="SODIUM/DICARBOXYLATE SYMPORTER-RELATED"/>
    <property type="match status" value="1"/>
</dbReference>
<protein>
    <recommendedName>
        <fullName evidence="7">Amino acid transporter</fullName>
    </recommendedName>
</protein>
<comment type="caution">
    <text evidence="7">Lacks conserved residue(s) required for the propagation of feature annotation.</text>
</comment>
<dbReference type="SUPFAM" id="SSF118215">
    <property type="entry name" value="Proton glutamate symport protein"/>
    <property type="match status" value="1"/>
</dbReference>
<keyword evidence="3 7" id="KW-0813">Transport</keyword>
<evidence type="ECO:0000256" key="3">
    <source>
        <dbReference type="ARBA" id="ARBA00022448"/>
    </source>
</evidence>
<dbReference type="InterPro" id="IPR001991">
    <property type="entry name" value="Na-dicarboxylate_symporter"/>
</dbReference>
<evidence type="ECO:0000256" key="1">
    <source>
        <dbReference type="ARBA" id="ARBA00004141"/>
    </source>
</evidence>
<comment type="similarity">
    <text evidence="2 7">Belongs to the dicarboxylate/amino acid:cation symporter (DAACS) (TC 2.A.23) family.</text>
</comment>